<dbReference type="RefSeq" id="WP_101578177.1">
    <property type="nucleotide sequence ID" value="NZ_PGVD01000051.1"/>
</dbReference>
<dbReference type="EMBL" id="PGVD01000051">
    <property type="protein sequence ID" value="PLR93912.1"/>
    <property type="molecule type" value="Genomic_DNA"/>
</dbReference>
<organism evidence="1 3">
    <name type="scientific">Bacillus canaveralius</name>
    <dbReference type="NCBI Taxonomy" id="1403243"/>
    <lineage>
        <taxon>Bacteria</taxon>
        <taxon>Bacillati</taxon>
        <taxon>Bacillota</taxon>
        <taxon>Bacilli</taxon>
        <taxon>Bacillales</taxon>
        <taxon>Bacillaceae</taxon>
        <taxon>Bacillus</taxon>
    </lineage>
</organism>
<evidence type="ECO:0000313" key="1">
    <source>
        <dbReference type="EMBL" id="PLR81530.1"/>
    </source>
</evidence>
<sequence>MNWQKLFQMQKNLDNHIESEHQLHGTDLFNHKVLALLVEIGELANETRCFKFWSKKGPSPEHVILEEYVDGIHFILSIGIESGFESIEVAQLRTEAESTLSEQFLKVYKNALHFQKNRSLQDYQQLLENYLQLAGLLGFSGDEIEGAYFAKNEVNYERQRQGY</sequence>
<dbReference type="EMBL" id="PGVA01000034">
    <property type="protein sequence ID" value="PLR81530.1"/>
    <property type="molecule type" value="Genomic_DNA"/>
</dbReference>
<dbReference type="Gene3D" id="1.10.4010.10">
    <property type="entry name" value="Type II deoxyuridine triphosphatase"/>
    <property type="match status" value="1"/>
</dbReference>
<evidence type="ECO:0000313" key="3">
    <source>
        <dbReference type="Proteomes" id="UP000234951"/>
    </source>
</evidence>
<comment type="caution">
    <text evidence="1">The sequence shown here is derived from an EMBL/GenBank/DDBJ whole genome shotgun (WGS) entry which is preliminary data.</text>
</comment>
<dbReference type="SUPFAM" id="SSF101386">
    <property type="entry name" value="all-alpha NTP pyrophosphatases"/>
    <property type="match status" value="1"/>
</dbReference>
<dbReference type="AlphaFoldDB" id="A0A2N5GJY0"/>
<evidence type="ECO:0000313" key="4">
    <source>
        <dbReference type="Proteomes" id="UP000235114"/>
    </source>
</evidence>
<keyword evidence="4" id="KW-1185">Reference proteome</keyword>
<dbReference type="InterPro" id="IPR016947">
    <property type="entry name" value="UCP030140"/>
</dbReference>
<accession>A0A2N5GJY0</accession>
<proteinExistence type="predicted"/>
<dbReference type="Proteomes" id="UP000235114">
    <property type="component" value="Unassembled WGS sequence"/>
</dbReference>
<dbReference type="PIRSF" id="PIRSF030140">
    <property type="entry name" value="UCP030140"/>
    <property type="match status" value="1"/>
</dbReference>
<protein>
    <submittedName>
        <fullName evidence="1">dUTPase</fullName>
    </submittedName>
</protein>
<dbReference type="CDD" id="cd11527">
    <property type="entry name" value="NTP-PPase_dUTPase"/>
    <property type="match status" value="1"/>
</dbReference>
<reference evidence="1 3" key="1">
    <citation type="submission" date="2017-11" db="EMBL/GenBank/DDBJ databases">
        <title>Comparitive Functional Genomics of Dry Heat Resistant strains isolated from the Viking Spacecraft.</title>
        <authorList>
            <person name="Seuylemezian A."/>
            <person name="Cooper K."/>
            <person name="Vaishampayan P."/>
        </authorList>
    </citation>
    <scope>NUCLEOTIDE SEQUENCE [LARGE SCALE GENOMIC DNA]</scope>
    <source>
        <strain evidence="1 3">M4.6</strain>
    </source>
</reference>
<reference evidence="2 4" key="2">
    <citation type="submission" date="2017-12" db="EMBL/GenBank/DDBJ databases">
        <title>Comparative Functional Genomics of Dry Heat Resistant strains isolated from the Viking Spacecraft.</title>
        <authorList>
            <person name="Seuylemezian A."/>
            <person name="Cooper K."/>
            <person name="Vaishampayan P."/>
        </authorList>
    </citation>
    <scope>NUCLEOTIDE SEQUENCE [LARGE SCALE GENOMIC DNA]</scope>
    <source>
        <strain evidence="2 4">ATCC 29669</strain>
    </source>
</reference>
<name>A0A2N5GJY0_9BACI</name>
<dbReference type="Pfam" id="PF08761">
    <property type="entry name" value="dUTPase_2"/>
    <property type="match status" value="1"/>
</dbReference>
<evidence type="ECO:0000313" key="2">
    <source>
        <dbReference type="EMBL" id="PLR93912.1"/>
    </source>
</evidence>
<dbReference type="Proteomes" id="UP000234951">
    <property type="component" value="Unassembled WGS sequence"/>
</dbReference>
<dbReference type="InterPro" id="IPR014871">
    <property type="entry name" value="dUTPase/dCTP_pyrophosphatase"/>
</dbReference>
<dbReference type="OrthoDB" id="5506143at2"/>
<gene>
    <name evidence="1" type="ORF">CU635_14935</name>
    <name evidence="2" type="ORF">CVD25_16975</name>
</gene>